<reference evidence="2 3" key="2">
    <citation type="submission" date="2021-03" db="EMBL/GenBank/DDBJ databases">
        <title>Human Oral Microbial Genomes.</title>
        <authorList>
            <person name="Johnston C.D."/>
            <person name="Chen T."/>
            <person name="Dewhirst F.E."/>
        </authorList>
    </citation>
    <scope>NUCLEOTIDE SEQUENCE [LARGE SCALE GENOMIC DNA]</scope>
    <source>
        <strain evidence="2 3">CCUG 66490</strain>
    </source>
</reference>
<dbReference type="AlphaFoldDB" id="A0A9X0WMX8"/>
<dbReference type="InterPro" id="IPR014718">
    <property type="entry name" value="GH-type_carb-bd"/>
</dbReference>
<evidence type="ECO:0000313" key="2">
    <source>
        <dbReference type="EMBL" id="QUB39546.1"/>
    </source>
</evidence>
<dbReference type="SUPFAM" id="SSF74650">
    <property type="entry name" value="Galactose mutarotase-like"/>
    <property type="match status" value="1"/>
</dbReference>
<evidence type="ECO:0000313" key="4">
    <source>
        <dbReference type="Proteomes" id="UP001138780"/>
    </source>
</evidence>
<accession>A0A9X0WMX8</accession>
<dbReference type="InterPro" id="IPR008183">
    <property type="entry name" value="Aldose_1/G6P_1-epimerase"/>
</dbReference>
<name>A0A9X0WMX8_9STRE</name>
<dbReference type="InterPro" id="IPR011013">
    <property type="entry name" value="Gal_mutarotase_sf_dom"/>
</dbReference>
<proteinExistence type="predicted"/>
<dbReference type="GO" id="GO:0030246">
    <property type="term" value="F:carbohydrate binding"/>
    <property type="evidence" value="ECO:0007669"/>
    <property type="project" value="InterPro"/>
</dbReference>
<protein>
    <submittedName>
        <fullName evidence="2">Aldose 1-epimerase family protein</fullName>
    </submittedName>
    <submittedName>
        <fullName evidence="1">Protein lacX</fullName>
    </submittedName>
</protein>
<dbReference type="RefSeq" id="WP_200772270.1">
    <property type="nucleotide sequence ID" value="NZ_CP072329.1"/>
</dbReference>
<dbReference type="GO" id="GO:0005975">
    <property type="term" value="P:carbohydrate metabolic process"/>
    <property type="evidence" value="ECO:0007669"/>
    <property type="project" value="InterPro"/>
</dbReference>
<gene>
    <name evidence="1" type="ORF">BTU61_02995</name>
    <name evidence="2" type="ORF">J4854_03640</name>
</gene>
<reference evidence="1" key="1">
    <citation type="submission" date="2016-12" db="EMBL/GenBank/DDBJ databases">
        <title>Draft genome of Streptococcus lactarius CCUG 66490T type strain.</title>
        <authorList>
            <person name="Salva-Serra F."/>
            <person name="Engstrom-Jakobsson H."/>
            <person name="Thorell K."/>
            <person name="Gomila M."/>
            <person name="Gonzales-Siles L."/>
            <person name="Busquets A."/>
            <person name="Jaen-Luchoro D."/>
            <person name="Karlsson R."/>
            <person name="Kristiansson E."/>
            <person name="Moore E."/>
        </authorList>
    </citation>
    <scope>NUCLEOTIDE SEQUENCE</scope>
    <source>
        <strain evidence="1">CCUG 66490</strain>
    </source>
</reference>
<organism evidence="1 4">
    <name type="scientific">Streptococcus lactarius</name>
    <dbReference type="NCBI Taxonomy" id="684066"/>
    <lineage>
        <taxon>Bacteria</taxon>
        <taxon>Bacillati</taxon>
        <taxon>Bacillota</taxon>
        <taxon>Bacilli</taxon>
        <taxon>Lactobacillales</taxon>
        <taxon>Streptococcaceae</taxon>
        <taxon>Streptococcus</taxon>
    </lineage>
</organism>
<dbReference type="GO" id="GO:0016853">
    <property type="term" value="F:isomerase activity"/>
    <property type="evidence" value="ECO:0007669"/>
    <property type="project" value="InterPro"/>
</dbReference>
<dbReference type="EMBL" id="CP072329">
    <property type="protein sequence ID" value="QUB39546.1"/>
    <property type="molecule type" value="Genomic_DNA"/>
</dbReference>
<keyword evidence="3" id="KW-1185">Reference proteome</keyword>
<evidence type="ECO:0000313" key="1">
    <source>
        <dbReference type="EMBL" id="MBK4779167.1"/>
    </source>
</evidence>
<dbReference type="EMBL" id="MRXX01000003">
    <property type="protein sequence ID" value="MBK4779167.1"/>
    <property type="molecule type" value="Genomic_DNA"/>
</dbReference>
<dbReference type="Gene3D" id="2.70.98.10">
    <property type="match status" value="1"/>
</dbReference>
<dbReference type="InterPro" id="IPR037481">
    <property type="entry name" value="LacX"/>
</dbReference>
<dbReference type="Proteomes" id="UP000676511">
    <property type="component" value="Chromosome"/>
</dbReference>
<dbReference type="Pfam" id="PF01263">
    <property type="entry name" value="Aldose_epim"/>
    <property type="match status" value="1"/>
</dbReference>
<dbReference type="CDD" id="cd09024">
    <property type="entry name" value="Aldose_epim_lacX"/>
    <property type="match status" value="1"/>
</dbReference>
<dbReference type="Proteomes" id="UP001138780">
    <property type="component" value="Unassembled WGS sequence"/>
</dbReference>
<evidence type="ECO:0000313" key="3">
    <source>
        <dbReference type="Proteomes" id="UP000676511"/>
    </source>
</evidence>
<sequence length="297" mass="34390">MDFELKNDVLQLKCRSFGGELKSIQNREGLEYLWQGEAKYWAGQAPVLFPICGNVRNGQVKYHLNNGEQTGQLPRHGLIRKREFQLKEHTPNRLVFAITSNPESLRNYPFHFRVEIAYELSGKEVSTTYRVQNLELDQVMPYCIGGHPAFRCPLLADETYDDYELVFEQEETCSIPFLNTDTGLINRTKRLPFFNQDRRLQLTHELFQKDAIILDELASKSVQLISKKSGKGIGFTFSDFDHLVLWSSSNDGPFIALEPWTGLPTSDEEGDFFEDKKGVILLRPQEQRTHQYRMTFL</sequence>